<protein>
    <submittedName>
        <fullName evidence="2">Uncharacterized protein</fullName>
    </submittedName>
</protein>
<keyword evidence="1" id="KW-0812">Transmembrane</keyword>
<gene>
    <name evidence="2" type="ORF">UFOVP120_75</name>
</gene>
<evidence type="ECO:0000256" key="1">
    <source>
        <dbReference type="SAM" id="Phobius"/>
    </source>
</evidence>
<proteinExistence type="predicted"/>
<name>A0A6J5LB54_9CAUD</name>
<keyword evidence="1" id="KW-1133">Transmembrane helix</keyword>
<reference evidence="2" key="1">
    <citation type="submission" date="2020-04" db="EMBL/GenBank/DDBJ databases">
        <authorList>
            <person name="Chiriac C."/>
            <person name="Salcher M."/>
            <person name="Ghai R."/>
            <person name="Kavagutti S V."/>
        </authorList>
    </citation>
    <scope>NUCLEOTIDE SEQUENCE</scope>
</reference>
<dbReference type="EMBL" id="LR796242">
    <property type="protein sequence ID" value="CAB4131285.1"/>
    <property type="molecule type" value="Genomic_DNA"/>
</dbReference>
<evidence type="ECO:0000313" key="2">
    <source>
        <dbReference type="EMBL" id="CAB4131285.1"/>
    </source>
</evidence>
<sequence>MFSLLFTPAGRYLAISFAIVATMLGIYMKIRADAVAEIEAAAVADALRRTQNAINSGSAVDVRPERLRDEDPNERK</sequence>
<organism evidence="2">
    <name type="scientific">uncultured Caudovirales phage</name>
    <dbReference type="NCBI Taxonomy" id="2100421"/>
    <lineage>
        <taxon>Viruses</taxon>
        <taxon>Duplodnaviria</taxon>
        <taxon>Heunggongvirae</taxon>
        <taxon>Uroviricota</taxon>
        <taxon>Caudoviricetes</taxon>
        <taxon>Peduoviridae</taxon>
        <taxon>Maltschvirus</taxon>
        <taxon>Maltschvirus maltsch</taxon>
    </lineage>
</organism>
<accession>A0A6J5LB54</accession>
<keyword evidence="1" id="KW-0472">Membrane</keyword>
<feature type="transmembrane region" description="Helical" evidence="1">
    <location>
        <begin position="12"/>
        <end position="30"/>
    </location>
</feature>